<evidence type="ECO:0000313" key="4">
    <source>
        <dbReference type="Proteomes" id="UP000006727"/>
    </source>
</evidence>
<dbReference type="Gene3D" id="1.20.930.20">
    <property type="entry name" value="Adaptor protein Cbl, N-terminal domain"/>
    <property type="match status" value="1"/>
</dbReference>
<dbReference type="RefSeq" id="XP_073394021.1">
    <property type="nucleotide sequence ID" value="XM_073537920.1"/>
</dbReference>
<dbReference type="RefSeq" id="XP_024390915.1">
    <property type="nucleotide sequence ID" value="XM_024535147.2"/>
</dbReference>
<dbReference type="EnsemblPlants" id="Pp3c12_21430V3.7">
    <property type="protein sequence ID" value="Pp3c12_21430V3.7"/>
    <property type="gene ID" value="Pp3c12_21430"/>
</dbReference>
<gene>
    <name evidence="3" type="primary">LOC112289692</name>
    <name evidence="2" type="ORF">PHYPA_016553</name>
</gene>
<dbReference type="InterPro" id="IPR036537">
    <property type="entry name" value="Adaptor_Cbl_N_dom_sf"/>
</dbReference>
<dbReference type="EnsemblPlants" id="Pp3c12_21430V3.5">
    <property type="protein sequence ID" value="Pp3c12_21430V3.5"/>
    <property type="gene ID" value="Pp3c12_21430"/>
</dbReference>
<dbReference type="OMA" id="WTIVSQF"/>
<dbReference type="EnsemblPlants" id="Pp3c12_21430V3.3">
    <property type="protein sequence ID" value="Pp3c12_21430V3.3"/>
    <property type="gene ID" value="Pp3c12_21430"/>
</dbReference>
<dbReference type="RefSeq" id="XP_024390910.1">
    <property type="nucleotide sequence ID" value="XM_024535142.2"/>
</dbReference>
<dbReference type="InterPro" id="IPR059179">
    <property type="entry name" value="MLKL-like_MCAfunc"/>
</dbReference>
<dbReference type="GeneID" id="112289692"/>
<dbReference type="PANTHER" id="PTHR46604:SF3">
    <property type="entry name" value="PROTEIN MID1-COMPLEMENTING ACTIVITY 1"/>
    <property type="match status" value="1"/>
</dbReference>
<reference evidence="3" key="3">
    <citation type="submission" date="2020-12" db="UniProtKB">
        <authorList>
            <consortium name="EnsemblPlants"/>
        </authorList>
    </citation>
    <scope>IDENTIFICATION</scope>
</reference>
<dbReference type="RefSeq" id="XP_024390913.1">
    <property type="nucleotide sequence ID" value="XM_024535145.2"/>
</dbReference>
<dbReference type="EnsemblPlants" id="Pp3c12_21430V3.4">
    <property type="protein sequence ID" value="Pp3c12_21430V3.4"/>
    <property type="gene ID" value="Pp3c12_21430"/>
</dbReference>
<dbReference type="EnsemblPlants" id="Pp3c12_21430V3.2">
    <property type="protein sequence ID" value="Pp3c12_21430V3.2"/>
    <property type="gene ID" value="Pp3c12_21430"/>
</dbReference>
<dbReference type="Pfam" id="PF19584">
    <property type="entry name" value="MCAfunc"/>
    <property type="match status" value="1"/>
</dbReference>
<dbReference type="RefSeq" id="XP_024390914.1">
    <property type="nucleotide sequence ID" value="XM_024535146.2"/>
</dbReference>
<dbReference type="eggNOG" id="ENOG502QQIG">
    <property type="taxonomic scope" value="Eukaryota"/>
</dbReference>
<protein>
    <recommendedName>
        <fullName evidence="1">MCAfunc domain-containing protein</fullName>
    </recommendedName>
</protein>
<dbReference type="Gramene" id="Pp3c12_21430V3.5">
    <property type="protein sequence ID" value="Pp3c12_21430V3.5"/>
    <property type="gene ID" value="Pp3c12_21430"/>
</dbReference>
<dbReference type="RefSeq" id="XP_024390907.1">
    <property type="nucleotide sequence ID" value="XM_024535139.2"/>
</dbReference>
<dbReference type="InterPro" id="IPR045766">
    <property type="entry name" value="MCAfunc"/>
</dbReference>
<dbReference type="EnsemblPlants" id="Pp3c12_21430V3.1">
    <property type="protein sequence ID" value="Pp3c12_21430V3.1"/>
    <property type="gene ID" value="Pp3c12_21430"/>
</dbReference>
<accession>A9SRL1</accession>
<dbReference type="EMBL" id="ABEU02000012">
    <property type="protein sequence ID" value="PNR44169.1"/>
    <property type="molecule type" value="Genomic_DNA"/>
</dbReference>
<dbReference type="Gramene" id="Pp3c12_21430V3.1">
    <property type="protein sequence ID" value="Pp3c12_21430V3.1"/>
    <property type="gene ID" value="Pp3c12_21430"/>
</dbReference>
<dbReference type="Proteomes" id="UP000006727">
    <property type="component" value="Chromosome 12"/>
</dbReference>
<dbReference type="GO" id="GO:0007166">
    <property type="term" value="P:cell surface receptor signaling pathway"/>
    <property type="evidence" value="ECO:0007669"/>
    <property type="project" value="InterPro"/>
</dbReference>
<organism evidence="2">
    <name type="scientific">Physcomitrium patens</name>
    <name type="common">Spreading-leaved earth moss</name>
    <name type="synonym">Physcomitrella patens</name>
    <dbReference type="NCBI Taxonomy" id="3218"/>
    <lineage>
        <taxon>Eukaryota</taxon>
        <taxon>Viridiplantae</taxon>
        <taxon>Streptophyta</taxon>
        <taxon>Embryophyta</taxon>
        <taxon>Bryophyta</taxon>
        <taxon>Bryophytina</taxon>
        <taxon>Bryopsida</taxon>
        <taxon>Funariidae</taxon>
        <taxon>Funariales</taxon>
        <taxon>Funariaceae</taxon>
        <taxon>Physcomitrium</taxon>
    </lineage>
</organism>
<feature type="domain" description="MCAfunc" evidence="1">
    <location>
        <begin position="32"/>
        <end position="171"/>
    </location>
</feature>
<dbReference type="HOGENOM" id="CLU_000288_158_2_1"/>
<reference evidence="2 4" key="2">
    <citation type="journal article" date="2018" name="Plant J.">
        <title>The Physcomitrella patens chromosome-scale assembly reveals moss genome structure and evolution.</title>
        <authorList>
            <person name="Lang D."/>
            <person name="Ullrich K.K."/>
            <person name="Murat F."/>
            <person name="Fuchs J."/>
            <person name="Jenkins J."/>
            <person name="Haas F.B."/>
            <person name="Piednoel M."/>
            <person name="Gundlach H."/>
            <person name="Van Bel M."/>
            <person name="Meyberg R."/>
            <person name="Vives C."/>
            <person name="Morata J."/>
            <person name="Symeonidi A."/>
            <person name="Hiss M."/>
            <person name="Muchero W."/>
            <person name="Kamisugi Y."/>
            <person name="Saleh O."/>
            <person name="Blanc G."/>
            <person name="Decker E.L."/>
            <person name="van Gessel N."/>
            <person name="Grimwood J."/>
            <person name="Hayes R.D."/>
            <person name="Graham S.W."/>
            <person name="Gunter L.E."/>
            <person name="McDaniel S.F."/>
            <person name="Hoernstein S.N.W."/>
            <person name="Larsson A."/>
            <person name="Li F.W."/>
            <person name="Perroud P.F."/>
            <person name="Phillips J."/>
            <person name="Ranjan P."/>
            <person name="Rokshar D.S."/>
            <person name="Rothfels C.J."/>
            <person name="Schneider L."/>
            <person name="Shu S."/>
            <person name="Stevenson D.W."/>
            <person name="Thummler F."/>
            <person name="Tillich M."/>
            <person name="Villarreal Aguilar J.C."/>
            <person name="Widiez T."/>
            <person name="Wong G.K."/>
            <person name="Wymore A."/>
            <person name="Zhang Y."/>
            <person name="Zimmer A.D."/>
            <person name="Quatrano R.S."/>
            <person name="Mayer K.F.X."/>
            <person name="Goodstein D."/>
            <person name="Casacuberta J.M."/>
            <person name="Vandepoele K."/>
            <person name="Reski R."/>
            <person name="Cuming A.C."/>
            <person name="Tuskan G.A."/>
            <person name="Maumus F."/>
            <person name="Salse J."/>
            <person name="Schmutz J."/>
            <person name="Rensing S.A."/>
        </authorList>
    </citation>
    <scope>NUCLEOTIDE SEQUENCE [LARGE SCALE GENOMIC DNA]</scope>
    <source>
        <strain evidence="3 4">cv. Gransden 2004</strain>
    </source>
</reference>
<dbReference type="Gramene" id="Pp3c12_21430V3.3">
    <property type="protein sequence ID" value="Pp3c12_21430V3.3"/>
    <property type="gene ID" value="Pp3c12_21430"/>
</dbReference>
<dbReference type="CDD" id="cd21037">
    <property type="entry name" value="MLKL_NTD"/>
    <property type="match status" value="1"/>
</dbReference>
<evidence type="ECO:0000313" key="3">
    <source>
        <dbReference type="EnsemblPlants" id="Pp3c12_21430V3.1"/>
    </source>
</evidence>
<keyword evidence="4" id="KW-1185">Reference proteome</keyword>
<name>A9SRL1_PHYPA</name>
<sequence>MAMATVMGWIPRLAIGDVANVGQLAGINAVQLIAIIVQAANNARMHKKNCRQFAHHLKLISNLLEQLNMSDLKDRPETREPLELFEESLRKAVVLVENCRNKSYLYLVAMGWMYVNKFRDYQDEIDKYLRLIPLISLVEDSRKHLKAIEKDRKPYTLEVDEVKVQESLLKRDRSKSDSNRLSRQLSKRYPGVPLTEALRNENEMLRQELQRIQACMEHEHALVIEQLIEFTENEPAKLEKAASKRFF</sequence>
<dbReference type="PaxDb" id="3218-PP1S108_87V6.2"/>
<dbReference type="RefSeq" id="XP_024390908.1">
    <property type="nucleotide sequence ID" value="XM_024535140.2"/>
</dbReference>
<dbReference type="EnsemblPlants" id="Pp3c12_21430V3.6">
    <property type="protein sequence ID" value="Pp3c12_21430V3.6"/>
    <property type="gene ID" value="Pp3c12_21430"/>
</dbReference>
<dbReference type="KEGG" id="ppp:112289692"/>
<dbReference type="Gramene" id="Pp3c12_21430V3.6">
    <property type="protein sequence ID" value="Pp3c12_21430V3.6"/>
    <property type="gene ID" value="Pp3c12_21430"/>
</dbReference>
<dbReference type="OrthoDB" id="1045822at2759"/>
<evidence type="ECO:0000313" key="2">
    <source>
        <dbReference type="EMBL" id="PNR44169.1"/>
    </source>
</evidence>
<dbReference type="PANTHER" id="PTHR46604">
    <property type="entry name" value="PROTEIN MID1-COMPLEMENTING ACTIVITY 1"/>
    <property type="match status" value="1"/>
</dbReference>
<proteinExistence type="predicted"/>
<dbReference type="Gramene" id="Pp3c12_21430V3.7">
    <property type="protein sequence ID" value="Pp3c12_21430V3.7"/>
    <property type="gene ID" value="Pp3c12_21430"/>
</dbReference>
<dbReference type="AlphaFoldDB" id="A9SRL1"/>
<reference evidence="2 4" key="1">
    <citation type="journal article" date="2008" name="Science">
        <title>The Physcomitrella genome reveals evolutionary insights into the conquest of land by plants.</title>
        <authorList>
            <person name="Rensing S."/>
            <person name="Lang D."/>
            <person name="Zimmer A."/>
            <person name="Terry A."/>
            <person name="Salamov A."/>
            <person name="Shapiro H."/>
            <person name="Nishiyama T."/>
            <person name="Perroud P.-F."/>
            <person name="Lindquist E."/>
            <person name="Kamisugi Y."/>
            <person name="Tanahashi T."/>
            <person name="Sakakibara K."/>
            <person name="Fujita T."/>
            <person name="Oishi K."/>
            <person name="Shin-I T."/>
            <person name="Kuroki Y."/>
            <person name="Toyoda A."/>
            <person name="Suzuki Y."/>
            <person name="Hashimoto A."/>
            <person name="Yamaguchi K."/>
            <person name="Sugano A."/>
            <person name="Kohara Y."/>
            <person name="Fujiyama A."/>
            <person name="Anterola A."/>
            <person name="Aoki S."/>
            <person name="Ashton N."/>
            <person name="Barbazuk W.B."/>
            <person name="Barker E."/>
            <person name="Bennetzen J."/>
            <person name="Bezanilla M."/>
            <person name="Blankenship R."/>
            <person name="Cho S.H."/>
            <person name="Dutcher S."/>
            <person name="Estelle M."/>
            <person name="Fawcett J.A."/>
            <person name="Gundlach H."/>
            <person name="Hanada K."/>
            <person name="Heyl A."/>
            <person name="Hicks K.A."/>
            <person name="Hugh J."/>
            <person name="Lohr M."/>
            <person name="Mayer K."/>
            <person name="Melkozernov A."/>
            <person name="Murata T."/>
            <person name="Nelson D."/>
            <person name="Pils B."/>
            <person name="Prigge M."/>
            <person name="Reiss B."/>
            <person name="Renner T."/>
            <person name="Rombauts S."/>
            <person name="Rushton P."/>
            <person name="Sanderfoot A."/>
            <person name="Schween G."/>
            <person name="Shiu S.-H."/>
            <person name="Stueber K."/>
            <person name="Theodoulou F.L."/>
            <person name="Tu H."/>
            <person name="Van de Peer Y."/>
            <person name="Verrier P.J."/>
            <person name="Waters E."/>
            <person name="Wood A."/>
            <person name="Yang L."/>
            <person name="Cove D."/>
            <person name="Cuming A."/>
            <person name="Hasebe M."/>
            <person name="Lucas S."/>
            <person name="Mishler D.B."/>
            <person name="Reski R."/>
            <person name="Grigoriev I."/>
            <person name="Quatrano R.S."/>
            <person name="Boore J.L."/>
        </authorList>
    </citation>
    <scope>NUCLEOTIDE SEQUENCE [LARGE SCALE GENOMIC DNA]</scope>
    <source>
        <strain evidence="3 4">cv. Gransden 2004</strain>
    </source>
</reference>
<dbReference type="Gramene" id="Pp3c12_21430V3.2">
    <property type="protein sequence ID" value="Pp3c12_21430V3.2"/>
    <property type="gene ID" value="Pp3c12_21430"/>
</dbReference>
<dbReference type="Gramene" id="Pp3c12_21430V3.4">
    <property type="protein sequence ID" value="Pp3c12_21430V3.4"/>
    <property type="gene ID" value="Pp3c12_21430"/>
</dbReference>
<evidence type="ECO:0000259" key="1">
    <source>
        <dbReference type="Pfam" id="PF19584"/>
    </source>
</evidence>